<dbReference type="Proteomes" id="UP001066276">
    <property type="component" value="Chromosome 11"/>
</dbReference>
<feature type="region of interest" description="Disordered" evidence="1">
    <location>
        <begin position="1"/>
        <end position="44"/>
    </location>
</feature>
<proteinExistence type="predicted"/>
<evidence type="ECO:0000256" key="1">
    <source>
        <dbReference type="SAM" id="MobiDB-lite"/>
    </source>
</evidence>
<gene>
    <name evidence="2" type="ORF">NDU88_003452</name>
</gene>
<dbReference type="EMBL" id="JANPWB010000015">
    <property type="protein sequence ID" value="KAJ1090319.1"/>
    <property type="molecule type" value="Genomic_DNA"/>
</dbReference>
<dbReference type="AlphaFoldDB" id="A0AAV7LIM0"/>
<sequence length="129" mass="14261">MYPNPRSPASESLCSSRVPHGEVKAAERAGGSADSGDRRVERARRRCCVRIPRARAGDSSYLWAQCGTPRAAFKRRPRRAPTLADGPPSAGRWGPEPVDDGEEHMPERSSEGLGRARWYPLPLRQRGAR</sequence>
<feature type="region of interest" description="Disordered" evidence="1">
    <location>
        <begin position="72"/>
        <end position="129"/>
    </location>
</feature>
<protein>
    <submittedName>
        <fullName evidence="2">Uncharacterized protein</fullName>
    </submittedName>
</protein>
<reference evidence="2" key="1">
    <citation type="journal article" date="2022" name="bioRxiv">
        <title>Sequencing and chromosome-scale assembly of the giantPleurodeles waltlgenome.</title>
        <authorList>
            <person name="Brown T."/>
            <person name="Elewa A."/>
            <person name="Iarovenko S."/>
            <person name="Subramanian E."/>
            <person name="Araus A.J."/>
            <person name="Petzold A."/>
            <person name="Susuki M."/>
            <person name="Suzuki K.-i.T."/>
            <person name="Hayashi T."/>
            <person name="Toyoda A."/>
            <person name="Oliveira C."/>
            <person name="Osipova E."/>
            <person name="Leigh N.D."/>
            <person name="Simon A."/>
            <person name="Yun M.H."/>
        </authorList>
    </citation>
    <scope>NUCLEOTIDE SEQUENCE</scope>
    <source>
        <strain evidence="2">20211129_DDA</strain>
        <tissue evidence="2">Liver</tissue>
    </source>
</reference>
<name>A0AAV7LIM0_PLEWA</name>
<organism evidence="2 3">
    <name type="scientific">Pleurodeles waltl</name>
    <name type="common">Iberian ribbed newt</name>
    <dbReference type="NCBI Taxonomy" id="8319"/>
    <lineage>
        <taxon>Eukaryota</taxon>
        <taxon>Metazoa</taxon>
        <taxon>Chordata</taxon>
        <taxon>Craniata</taxon>
        <taxon>Vertebrata</taxon>
        <taxon>Euteleostomi</taxon>
        <taxon>Amphibia</taxon>
        <taxon>Batrachia</taxon>
        <taxon>Caudata</taxon>
        <taxon>Salamandroidea</taxon>
        <taxon>Salamandridae</taxon>
        <taxon>Pleurodelinae</taxon>
        <taxon>Pleurodeles</taxon>
    </lineage>
</organism>
<evidence type="ECO:0000313" key="2">
    <source>
        <dbReference type="EMBL" id="KAJ1090319.1"/>
    </source>
</evidence>
<comment type="caution">
    <text evidence="2">The sequence shown here is derived from an EMBL/GenBank/DDBJ whole genome shotgun (WGS) entry which is preliminary data.</text>
</comment>
<keyword evidence="3" id="KW-1185">Reference proteome</keyword>
<evidence type="ECO:0000313" key="3">
    <source>
        <dbReference type="Proteomes" id="UP001066276"/>
    </source>
</evidence>
<accession>A0AAV7LIM0</accession>